<feature type="compositionally biased region" description="Basic residues" evidence="1">
    <location>
        <begin position="14"/>
        <end position="24"/>
    </location>
</feature>
<feature type="compositionally biased region" description="Pro residues" evidence="1">
    <location>
        <begin position="307"/>
        <end position="327"/>
    </location>
</feature>
<dbReference type="RefSeq" id="YP_009119979.1">
    <property type="nucleotide sequence ID" value="NC_026440.1"/>
</dbReference>
<feature type="compositionally biased region" description="Basic and acidic residues" evidence="1">
    <location>
        <begin position="535"/>
        <end position="544"/>
    </location>
</feature>
<evidence type="ECO:0000259" key="2">
    <source>
        <dbReference type="Pfam" id="PF19179"/>
    </source>
</evidence>
<evidence type="ECO:0000313" key="4">
    <source>
        <dbReference type="Proteomes" id="UP000202511"/>
    </source>
</evidence>
<dbReference type="Proteomes" id="UP000202511">
    <property type="component" value="Segment"/>
</dbReference>
<dbReference type="UniPathway" id="UPA00143"/>
<dbReference type="KEGG" id="vg:23462661"/>
<feature type="domain" description="E3 ubiquitin-protein ligase TTC3/DZIP3" evidence="2">
    <location>
        <begin position="406"/>
        <end position="477"/>
    </location>
</feature>
<feature type="compositionally biased region" description="Polar residues" evidence="1">
    <location>
        <begin position="519"/>
        <end position="528"/>
    </location>
</feature>
<reference evidence="3 4" key="1">
    <citation type="journal article" date="2015" name="Parasitol. Res.">
        <title>Viruses in close associations with free-living amoebae.</title>
        <authorList>
            <person name="Scheid P."/>
        </authorList>
    </citation>
    <scope>NUCLEOTIDE SEQUENCE [LARGE SCALE GENOMIC DNA]</scope>
    <source>
        <strain evidence="3">KlaHel</strain>
    </source>
</reference>
<feature type="compositionally biased region" description="Basic and acidic residues" evidence="1">
    <location>
        <begin position="574"/>
        <end position="586"/>
    </location>
</feature>
<feature type="region of interest" description="Disordered" evidence="1">
    <location>
        <begin position="14"/>
        <end position="57"/>
    </location>
</feature>
<feature type="region of interest" description="Disordered" evidence="1">
    <location>
        <begin position="303"/>
        <end position="350"/>
    </location>
</feature>
<name>A0A0B5J2G9_9VIRU</name>
<protein>
    <recommendedName>
        <fullName evidence="2">E3 ubiquitin-protein ligase TTC3/DZIP3 domain-containing protein</fullName>
    </recommendedName>
</protein>
<dbReference type="GO" id="GO:0016567">
    <property type="term" value="P:protein ubiquitination"/>
    <property type="evidence" value="ECO:0007669"/>
    <property type="project" value="UniProtKB-UniPathway"/>
</dbReference>
<evidence type="ECO:0000313" key="3">
    <source>
        <dbReference type="EMBL" id="AJF97744.1"/>
    </source>
</evidence>
<evidence type="ECO:0000256" key="1">
    <source>
        <dbReference type="SAM" id="MobiDB-lite"/>
    </source>
</evidence>
<sequence>MPRRQATCLHKVVPRNRPVQRLRRAPPANTLAAESGGSDTDAPRAPTNDHAPSAHMSAPRHHLAGFVASLAHTVPALAAAAPRPIVVAACTGTSRSSGQLLVEVVSCIRASWVRCIVAMPPLVQRACLLRLAGDSRRRQCTLCLRSKGALCVRAAHVYWLDAGCVTLAVSVAVVGRTSLCPSCAQRSLMERDGLPRAWDFMNAKGWRRKNGFTHLPHVDWVVQRNGALVDPRGRVCGWTPIYPPPPPSLSSYDVRAVPDADRFVPFPETDHLLLSLHSLSDALSRCIASYAPAGERERLLLASRPTPSLPSPPLSPAATVIPPPLPPRARLRKPPRPPTPRFERPSRPSTWPDRAVIVYGPYSDATIQSDLVVDNENRVPQRTAVAQAPRSRLACASGARCPAPSQMVHTDKRHVRVECDAGCCMHYHGACWRNRCTKRRGDGSGSVSTAAHTERCPTPDCWGALVRVISVGGAGLVEHIVWSRDTGPTVAPRAGDAGDGRGPVAQRRPLTGRPLNRSPVCNNDNASVAATAEPAPERRAHDDAPSAALAPRNASLPIAHTTTTTTTTTGCDRPVGHGDDGGDEHSGPPSIYDICHRVGRKKVPRVRAQKRQRVRAREKAIWSVPIVDGPLVADSAAVYDDDLLWPEFFRP</sequence>
<dbReference type="Pfam" id="PF19179">
    <property type="entry name" value="TTC3_DZIP3_dom"/>
    <property type="match status" value="1"/>
</dbReference>
<organism evidence="3 4">
    <name type="scientific">Pandoravirus inopinatum</name>
    <dbReference type="NCBI Taxonomy" id="1605721"/>
    <lineage>
        <taxon>Viruses</taxon>
        <taxon>Pandoravirus</taxon>
    </lineage>
</organism>
<dbReference type="GeneID" id="23462661"/>
<accession>A0A0B5J2G9</accession>
<dbReference type="EMBL" id="KP136319">
    <property type="protein sequence ID" value="AJF97744.1"/>
    <property type="molecule type" value="Genomic_DNA"/>
</dbReference>
<dbReference type="InterPro" id="IPR043866">
    <property type="entry name" value="TTC3/DZIP3_dom"/>
</dbReference>
<proteinExistence type="predicted"/>
<feature type="region of interest" description="Disordered" evidence="1">
    <location>
        <begin position="486"/>
        <end position="589"/>
    </location>
</feature>